<evidence type="ECO:0000256" key="8">
    <source>
        <dbReference type="ARBA" id="ARBA00023288"/>
    </source>
</evidence>
<keyword evidence="6" id="KW-0342">GTP-binding</keyword>
<evidence type="ECO:0000256" key="2">
    <source>
        <dbReference type="ARBA" id="ARBA00022723"/>
    </source>
</evidence>
<dbReference type="GO" id="GO:0012505">
    <property type="term" value="C:endomembrane system"/>
    <property type="evidence" value="ECO:0007669"/>
    <property type="project" value="UniProtKB-SubCell"/>
</dbReference>
<evidence type="ECO:0000256" key="4">
    <source>
        <dbReference type="ARBA" id="ARBA00022801"/>
    </source>
</evidence>
<organism evidence="13">
    <name type="scientific">Vannella robusta</name>
    <dbReference type="NCBI Taxonomy" id="1487602"/>
    <lineage>
        <taxon>Eukaryota</taxon>
        <taxon>Amoebozoa</taxon>
        <taxon>Discosea</taxon>
        <taxon>Flabellinia</taxon>
        <taxon>Vannellidae</taxon>
        <taxon>Vannella</taxon>
    </lineage>
</organism>
<keyword evidence="3" id="KW-0547">Nucleotide-binding</keyword>
<accession>A0A7S4IRV3</accession>
<keyword evidence="1" id="KW-0488">Methylation</keyword>
<dbReference type="SMART" id="SM00174">
    <property type="entry name" value="RHO"/>
    <property type="match status" value="1"/>
</dbReference>
<comment type="subcellular location">
    <subcellularLocation>
        <location evidence="11">Endomembrane system</location>
        <topology evidence="11">Lipid-anchor</topology>
        <orientation evidence="11">Cytoplasmic side</orientation>
    </subcellularLocation>
</comment>
<evidence type="ECO:0000256" key="6">
    <source>
        <dbReference type="ARBA" id="ARBA00023134"/>
    </source>
</evidence>
<keyword evidence="5" id="KW-0460">Magnesium</keyword>
<dbReference type="NCBIfam" id="TIGR00231">
    <property type="entry name" value="small_GTP"/>
    <property type="match status" value="1"/>
</dbReference>
<evidence type="ECO:0000256" key="5">
    <source>
        <dbReference type="ARBA" id="ARBA00022842"/>
    </source>
</evidence>
<dbReference type="GO" id="GO:0007165">
    <property type="term" value="P:signal transduction"/>
    <property type="evidence" value="ECO:0007669"/>
    <property type="project" value="InterPro"/>
</dbReference>
<dbReference type="AlphaFoldDB" id="A0A7S4IRV3"/>
<evidence type="ECO:0000256" key="7">
    <source>
        <dbReference type="ARBA" id="ARBA00023136"/>
    </source>
</evidence>
<sequence>MPPRQRTFAIMGTRAVGKSSITVQFVDNHFVDSYNPTIENTFQKRIRFRGNEYDIRIVDTAGADDQDIFQDTYAVGIHAYALVFSVASRSSFETTQNLNMKILNANSANKVPRILVGNKSDLRLERQISEDEGKQLAQKWGCPYIECSAKHNENIAELFTKLLQEVEKDLAPPRQQQQEGGCVLM</sequence>
<reference evidence="13" key="1">
    <citation type="submission" date="2021-01" db="EMBL/GenBank/DDBJ databases">
        <authorList>
            <person name="Corre E."/>
            <person name="Pelletier E."/>
            <person name="Niang G."/>
            <person name="Scheremetjew M."/>
            <person name="Finn R."/>
            <person name="Kale V."/>
            <person name="Holt S."/>
            <person name="Cochrane G."/>
            <person name="Meng A."/>
            <person name="Brown T."/>
            <person name="Cohen L."/>
        </authorList>
    </citation>
    <scope>NUCLEOTIDE SEQUENCE</scope>
    <source>
        <strain evidence="13">DIVA3 518/3/11/1/6</strain>
    </source>
</reference>
<gene>
    <name evidence="13" type="ORF">VSP0166_LOCUS16267</name>
</gene>
<name>A0A7S4IRV3_9EUKA</name>
<dbReference type="EMBL" id="HBKP01023332">
    <property type="protein sequence ID" value="CAE2237917.1"/>
    <property type="molecule type" value="Transcribed_RNA"/>
</dbReference>
<keyword evidence="2" id="KW-0479">Metal-binding</keyword>
<comment type="similarity">
    <text evidence="10">Belongs to the small GTPase superfamily. Rheb family.</text>
</comment>
<evidence type="ECO:0000256" key="11">
    <source>
        <dbReference type="ARBA" id="ARBA00046278"/>
    </source>
</evidence>
<evidence type="ECO:0000256" key="12">
    <source>
        <dbReference type="ARBA" id="ARBA00049117"/>
    </source>
</evidence>
<evidence type="ECO:0000256" key="1">
    <source>
        <dbReference type="ARBA" id="ARBA00022481"/>
    </source>
</evidence>
<dbReference type="Gene3D" id="3.40.50.300">
    <property type="entry name" value="P-loop containing nucleotide triphosphate hydrolases"/>
    <property type="match status" value="1"/>
</dbReference>
<evidence type="ECO:0000256" key="10">
    <source>
        <dbReference type="ARBA" id="ARBA00037969"/>
    </source>
</evidence>
<proteinExistence type="inferred from homology"/>
<dbReference type="Pfam" id="PF00071">
    <property type="entry name" value="Ras"/>
    <property type="match status" value="1"/>
</dbReference>
<dbReference type="SMART" id="SM00173">
    <property type="entry name" value="RAS"/>
    <property type="match status" value="1"/>
</dbReference>
<dbReference type="InterPro" id="IPR005225">
    <property type="entry name" value="Small_GTP-bd"/>
</dbReference>
<dbReference type="FunFam" id="3.40.50.300:FF:000273">
    <property type="entry name" value="GTP-binding protein Rheb homolog"/>
    <property type="match status" value="1"/>
</dbReference>
<dbReference type="PROSITE" id="PS51419">
    <property type="entry name" value="RAB"/>
    <property type="match status" value="1"/>
</dbReference>
<dbReference type="SUPFAM" id="SSF52540">
    <property type="entry name" value="P-loop containing nucleoside triphosphate hydrolases"/>
    <property type="match status" value="1"/>
</dbReference>
<keyword evidence="7" id="KW-0472">Membrane</keyword>
<dbReference type="GO" id="GO:0016020">
    <property type="term" value="C:membrane"/>
    <property type="evidence" value="ECO:0007669"/>
    <property type="project" value="InterPro"/>
</dbReference>
<dbReference type="PRINTS" id="PR00449">
    <property type="entry name" value="RASTRNSFRMNG"/>
</dbReference>
<dbReference type="PROSITE" id="PS51420">
    <property type="entry name" value="RHO"/>
    <property type="match status" value="1"/>
</dbReference>
<evidence type="ECO:0000256" key="9">
    <source>
        <dbReference type="ARBA" id="ARBA00023289"/>
    </source>
</evidence>
<evidence type="ECO:0000313" key="13">
    <source>
        <dbReference type="EMBL" id="CAE2237917.1"/>
    </source>
</evidence>
<keyword evidence="4" id="KW-0378">Hydrolase</keyword>
<keyword evidence="9" id="KW-0636">Prenylation</keyword>
<comment type="catalytic activity">
    <reaction evidence="12">
        <text>GTP + H2O = GDP + phosphate + H(+)</text>
        <dbReference type="Rhea" id="RHEA:19669"/>
        <dbReference type="ChEBI" id="CHEBI:15377"/>
        <dbReference type="ChEBI" id="CHEBI:15378"/>
        <dbReference type="ChEBI" id="CHEBI:37565"/>
        <dbReference type="ChEBI" id="CHEBI:43474"/>
        <dbReference type="ChEBI" id="CHEBI:58189"/>
    </reaction>
    <physiologicalReaction direction="left-to-right" evidence="12">
        <dbReference type="Rhea" id="RHEA:19670"/>
    </physiologicalReaction>
</comment>
<dbReference type="InterPro" id="IPR027417">
    <property type="entry name" value="P-loop_NTPase"/>
</dbReference>
<dbReference type="PROSITE" id="PS51421">
    <property type="entry name" value="RAS"/>
    <property type="match status" value="1"/>
</dbReference>
<dbReference type="InterPro" id="IPR020849">
    <property type="entry name" value="Small_GTPase_Ras-type"/>
</dbReference>
<dbReference type="GO" id="GO:0005525">
    <property type="term" value="F:GTP binding"/>
    <property type="evidence" value="ECO:0007669"/>
    <property type="project" value="UniProtKB-KW"/>
</dbReference>
<keyword evidence="8" id="KW-0449">Lipoprotein</keyword>
<protein>
    <submittedName>
        <fullName evidence="13">Uncharacterized protein</fullName>
    </submittedName>
</protein>
<dbReference type="GO" id="GO:0046872">
    <property type="term" value="F:metal ion binding"/>
    <property type="evidence" value="ECO:0007669"/>
    <property type="project" value="UniProtKB-KW"/>
</dbReference>
<dbReference type="SMART" id="SM00175">
    <property type="entry name" value="RAB"/>
    <property type="match status" value="1"/>
</dbReference>
<dbReference type="InterPro" id="IPR001806">
    <property type="entry name" value="Small_GTPase"/>
</dbReference>
<dbReference type="GO" id="GO:0003924">
    <property type="term" value="F:GTPase activity"/>
    <property type="evidence" value="ECO:0007669"/>
    <property type="project" value="InterPro"/>
</dbReference>
<dbReference type="PANTHER" id="PTHR24070">
    <property type="entry name" value="RAS, DI-RAS, AND RHEB FAMILY MEMBERS OF SMALL GTPASE SUPERFAMILY"/>
    <property type="match status" value="1"/>
</dbReference>
<evidence type="ECO:0000256" key="3">
    <source>
        <dbReference type="ARBA" id="ARBA00022741"/>
    </source>
</evidence>